<sequence>MRPYFRCGKTTRAKKCQFFEWAFQTEFIPWYRFGSHNDHALVRPPPTTTISAATILESSPPPPPSSSIFSAQDLVQGKVGDCWFLSALAVVAERSDLVERLFRKRPGQAAFEDDQRNIVRVNLFLDGIWTPIVMDTFLPCSIGGGIIYNQEEEELELQRAIEASLLNNETSKSEKQNSKTIIRNPYAKPKKKHITADPSSYTQQFPTMPLARNDPHGLSENNVRIMKATANFLREQCNKNKKGDGQSNSNLNPFGPRLLPEGCLAQTQDLAYSKARRNQLWVPFLEKAYAKIHGSYKAISGGHIAEAFLDLTGAPTLQIGWHASRAASVGSSTLYQDPKSLWEDLKKWRSQRLPMGCGTDRSAVGLIGMHAYSILDVREVPNVGVDFFRDRLLGGTLGNVSGFTEYDGKVRLLRVRNPHGRGEWKGEFSDKCQVWEKLMVNSGITLPRTMANDGTFWIGYDDFLLGFSNVDVVLAHIGNHAKSFVSNFPPKKSNHRCQRAFEVSLIDPQPGLETKERVEVFVMGIQKSRRGARQGRADRKKSYKVSDFGILVGEYPLEEEAGQNDYSAKDENNNCSNPFSAVHGQMFGFQRNGHYKLVLDRRHCKRLVVMPISFGHPAATDEFLSFVVRFNADAPLMIRELEKVPRMDRVLGDFLVLPKPSGHFRNTRQGQKTVLWANRDYKVVQIDCRGNHGGTVFVYLCAVGVTATDSGTKTKTTSLPANEYSLSLSIEATCRGMSCRVEGELLDHETISKGKKFQAAWRKFGANVSIGPQKSSEIASQRSRLLMVIYQSGQDTEMGSITCKPMGRVLSARNDNNCRSPTKAVASATLDRYWKTGSKIGRNTYEEESCIDRYEELGVFHPITLGTDAFRRCGSNYENASSNTGSYEPIREEFLEQDENLETALALSRQEQDVTVSIRADDNGNGDGNDNLDCKLSVEEAMLQEALRRSCHREHPNNGAAPDTNSGFTYETELEDALRRSRQETGGGGGNNNKNNNDDYGNNIHTNDNDNKVLDLIGDEGNGNLNSAKHSYIANCSCLETTMIDLTATTEAAMVVVPANSNCYEKTKTNANETRRRNKRELPAVLDLTDGTDTQVSASLSKDPMNNHLLHNTTMGSSTYTTEQDSNNNNTGEDGIGINNALILVDSGSDEEECIEYRAGAKDKKTMNSQTTRKGCQNDEPKRKISNVVENRLASTSSNNNYNNTNSCSTNGSNVESREKKRKLAAGAAIKRLQRLS</sequence>
<dbReference type="InterPro" id="IPR038765">
    <property type="entry name" value="Papain-like_cys_pep_sf"/>
</dbReference>
<evidence type="ECO:0000256" key="2">
    <source>
        <dbReference type="ARBA" id="ARBA00022670"/>
    </source>
</evidence>
<dbReference type="SMART" id="SM00726">
    <property type="entry name" value="UIM"/>
    <property type="match status" value="3"/>
</dbReference>
<dbReference type="InterPro" id="IPR001300">
    <property type="entry name" value="Peptidase_C2_calpain_cat"/>
</dbReference>
<evidence type="ECO:0000256" key="6">
    <source>
        <dbReference type="PROSITE-ProRule" id="PRU00239"/>
    </source>
</evidence>
<proteinExistence type="inferred from homology"/>
<dbReference type="GO" id="GO:0004198">
    <property type="term" value="F:calcium-dependent cysteine-type endopeptidase activity"/>
    <property type="evidence" value="ECO:0007669"/>
    <property type="project" value="InterPro"/>
</dbReference>
<feature type="compositionally biased region" description="Low complexity" evidence="7">
    <location>
        <begin position="992"/>
        <end position="1003"/>
    </location>
</feature>
<evidence type="ECO:0000259" key="8">
    <source>
        <dbReference type="PROSITE" id="PS50203"/>
    </source>
</evidence>
<keyword evidence="2 6" id="KW-0645">Protease</keyword>
<feature type="compositionally biased region" description="Polar residues" evidence="7">
    <location>
        <begin position="197"/>
        <end position="206"/>
    </location>
</feature>
<feature type="active site" evidence="6">
    <location>
        <position position="82"/>
    </location>
</feature>
<dbReference type="GO" id="GO:0006508">
    <property type="term" value="P:proteolysis"/>
    <property type="evidence" value="ECO:0007669"/>
    <property type="project" value="UniProtKB-KW"/>
</dbReference>
<dbReference type="AlphaFoldDB" id="A0A7S4EKA5"/>
<dbReference type="SMART" id="SM00230">
    <property type="entry name" value="CysPc"/>
    <property type="match status" value="1"/>
</dbReference>
<dbReference type="SUPFAM" id="SSF54001">
    <property type="entry name" value="Cysteine proteinases"/>
    <property type="match status" value="1"/>
</dbReference>
<dbReference type="PANTHER" id="PTHR10183:SF379">
    <property type="entry name" value="CALPAIN-5"/>
    <property type="match status" value="1"/>
</dbReference>
<feature type="region of interest" description="Disordered" evidence="7">
    <location>
        <begin position="977"/>
        <end position="1007"/>
    </location>
</feature>
<accession>A0A7S4EKA5</accession>
<dbReference type="PANTHER" id="PTHR10183">
    <property type="entry name" value="CALPAIN"/>
    <property type="match status" value="1"/>
</dbReference>
<dbReference type="InterPro" id="IPR003903">
    <property type="entry name" value="UIM_dom"/>
</dbReference>
<dbReference type="PROSITE" id="PS50330">
    <property type="entry name" value="UIM"/>
    <property type="match status" value="1"/>
</dbReference>
<dbReference type="InterPro" id="IPR000169">
    <property type="entry name" value="Pept_cys_AS"/>
</dbReference>
<feature type="domain" description="Calpain catalytic" evidence="8">
    <location>
        <begin position="73"/>
        <end position="472"/>
    </location>
</feature>
<dbReference type="Gene3D" id="3.90.70.10">
    <property type="entry name" value="Cysteine proteinases"/>
    <property type="match status" value="1"/>
</dbReference>
<dbReference type="EMBL" id="HBIX01015056">
    <property type="protein sequence ID" value="CAE0718223.1"/>
    <property type="molecule type" value="Transcribed_RNA"/>
</dbReference>
<feature type="compositionally biased region" description="Low complexity" evidence="7">
    <location>
        <begin position="1195"/>
        <end position="1214"/>
    </location>
</feature>
<dbReference type="Pfam" id="PF00648">
    <property type="entry name" value="Peptidase_C2"/>
    <property type="match status" value="2"/>
</dbReference>
<organism evidence="9">
    <name type="scientific">Pseudo-nitzschia australis</name>
    <dbReference type="NCBI Taxonomy" id="44445"/>
    <lineage>
        <taxon>Eukaryota</taxon>
        <taxon>Sar</taxon>
        <taxon>Stramenopiles</taxon>
        <taxon>Ochrophyta</taxon>
        <taxon>Bacillariophyta</taxon>
        <taxon>Bacillariophyceae</taxon>
        <taxon>Bacillariophycidae</taxon>
        <taxon>Bacillariales</taxon>
        <taxon>Bacillariaceae</taxon>
        <taxon>Pseudo-nitzschia</taxon>
    </lineage>
</organism>
<feature type="active site" evidence="5 6">
    <location>
        <position position="370"/>
    </location>
</feature>
<feature type="region of interest" description="Disordered" evidence="7">
    <location>
        <begin position="168"/>
        <end position="218"/>
    </location>
</feature>
<evidence type="ECO:0000256" key="1">
    <source>
        <dbReference type="ARBA" id="ARBA00007623"/>
    </source>
</evidence>
<dbReference type="InterPro" id="IPR022684">
    <property type="entry name" value="Calpain_cysteine_protease"/>
</dbReference>
<protein>
    <recommendedName>
        <fullName evidence="8">Calpain catalytic domain-containing protein</fullName>
    </recommendedName>
</protein>
<feature type="compositionally biased region" description="Polar residues" evidence="7">
    <location>
        <begin position="1109"/>
        <end position="1132"/>
    </location>
</feature>
<reference evidence="9" key="1">
    <citation type="submission" date="2021-01" db="EMBL/GenBank/DDBJ databases">
        <authorList>
            <person name="Corre E."/>
            <person name="Pelletier E."/>
            <person name="Niang G."/>
            <person name="Scheremetjew M."/>
            <person name="Finn R."/>
            <person name="Kale V."/>
            <person name="Holt S."/>
            <person name="Cochrane G."/>
            <person name="Meng A."/>
            <person name="Brown T."/>
            <person name="Cohen L."/>
        </authorList>
    </citation>
    <scope>NUCLEOTIDE SEQUENCE</scope>
    <source>
        <strain evidence="9">10249 10 AB</strain>
    </source>
</reference>
<keyword evidence="3 6" id="KW-0378">Hydrolase</keyword>
<evidence type="ECO:0000256" key="4">
    <source>
        <dbReference type="ARBA" id="ARBA00022807"/>
    </source>
</evidence>
<comment type="similarity">
    <text evidence="1">Belongs to the peptidase C2 family.</text>
</comment>
<name>A0A7S4EKA5_9STRA</name>
<gene>
    <name evidence="9" type="ORF">PAUS00366_LOCUS10977</name>
</gene>
<feature type="active site" evidence="5 6">
    <location>
        <position position="417"/>
    </location>
</feature>
<feature type="region of interest" description="Disordered" evidence="7">
    <location>
        <begin position="1098"/>
        <end position="1136"/>
    </location>
</feature>
<keyword evidence="4 6" id="KW-0788">Thiol protease</keyword>
<evidence type="ECO:0000313" key="9">
    <source>
        <dbReference type="EMBL" id="CAE0718223.1"/>
    </source>
</evidence>
<dbReference type="PROSITE" id="PS50203">
    <property type="entry name" value="CALPAIN_CAT"/>
    <property type="match status" value="1"/>
</dbReference>
<evidence type="ECO:0000256" key="7">
    <source>
        <dbReference type="SAM" id="MobiDB-lite"/>
    </source>
</evidence>
<evidence type="ECO:0000256" key="3">
    <source>
        <dbReference type="ARBA" id="ARBA00022801"/>
    </source>
</evidence>
<dbReference type="PROSITE" id="PS00139">
    <property type="entry name" value="THIOL_PROTEASE_CYS"/>
    <property type="match status" value="1"/>
</dbReference>
<feature type="region of interest" description="Disordered" evidence="7">
    <location>
        <begin position="1194"/>
        <end position="1223"/>
    </location>
</feature>
<evidence type="ECO:0000256" key="5">
    <source>
        <dbReference type="PIRSR" id="PIRSR622684-1"/>
    </source>
</evidence>